<sequence>MSSRGTSPRGSASPPKARQSWVEGSSSHPVSARSSSPSRGDGPPGGNARRRGTVDDDNGSTRRAGSSRGGSRDASPAARAATPTTFEPSVYVASSSPGRAARRDDAPSAAEVVAAAAVADGSAFNLKKAGASGRAAAKDGAILALSKQLDAMRARLTEEAARAQAAIEGASASEKLRAEAEATMNEMNANAPPASPPGATPTPAAPLRGGDSPMSAQGGVNGHRDSSSRGALYQRERGQYVAILRLEDENKALRARLEEAERREKEARSIHWSSYDRARTQVDVAATNARNEALADNFAERRTLNNVVVRSLERSAVKFAEGRLRAALAALRIYARKRRASRSLQSRAGPKWKKIQTRAAFTQFTNTIRWVWRVRTACDRVGVMTRSRRSRAAFLGWASETRRAYANARKAARKASDLYRKRDRFAVAATFGAWRVVASEKARVERKLARMKRAHEMHRRAIAWREWRREFTAARRRLAHDLAALRVRARKSRDRWMFRRWKEHVWRARVFAKMGAGKLSRAHRRRYLEVFRSWAADARATARLRRRVGGFVKATIKTHLRREMRAWRDIAGGWRVMKVAVARMRAMQKKRRVARAFDAWATDARASAAARRSATLAAVVRWRAAASQSAKYRALLRRGERNAALRCAQNAMREWRYAAARSAARAAVERASDATEAMTTLRAEADALRRASDVSEEAARKASSREAETRALLEAAEARASVLAPGGGGVLESPLTWRELIGTGAEDVAGDAAASDLECDALAPVFLPYRDGDGDVEPAARGCVVTILPGGDGTTTTATATKGGDAKKRRKKKDAAATDEDAAPRMAVTCVEIDDAGGADASWDYEPKLAWAAIAPVGDAPVSVQNPAICALSATAAATAAAAGGADPADVVGGVFVYGGFDPHEEDPRDDEFAPPEWEWVRLPRALFSPPPPPRSHAVAFAPAPEPGTMPDVFVHGGYQSGVGLVNDLWRFDVASLRWCSPEQYGDVPCPRRDAACATAPGARGRTFVHGGVAADGATLGDAYAFDATTCAWTRLPPDAVAASEEEARDDASPISRFGVAAEISVLASPPAPPSPFPTPRAKHALTVVGNLLLACGGVGVDGGAVSDAVVYALELDALTWRRLRVGAAAPSESPPGAAHRVTHAMFPHRAGVMLVSGGGATICDDVIPPDNATRRRRGEPRAYLVELAAAKEGRRLRATVSAAVAARASAEDDANRARAAKMSALDETQLVRAAACVLKEEADAVARSEALGREAQRVLRDKLARAREDARLADDAAARAEAEAEAAHDAASLARMAVAESKRAAAETREAAEAQLARAKALSDRRAAYATELEERVRREEERVSEARDETRAYAIKAAKWEKAAAVAESRALAADEATSAMERALKKAREAVFYDADGDPRLEKAEAVNLDLNARLARATEAAEQAKRAQHLAETHAKEALDKLMDAERAAVRAEERALQAEAARLDAAADAETRAAAMREEIAELEKEVARATEVRWGEDIDYVANVGDDVVNDEGLPDRLTSIVNVGLKY</sequence>
<feature type="coiled-coil region" evidence="7">
    <location>
        <begin position="1404"/>
        <end position="1498"/>
    </location>
</feature>
<evidence type="ECO:0000256" key="6">
    <source>
        <dbReference type="ARBA" id="ARBA00022840"/>
    </source>
</evidence>
<evidence type="ECO:0000313" key="10">
    <source>
        <dbReference type="Proteomes" id="UP000001876"/>
    </source>
</evidence>
<feature type="region of interest" description="Disordered" evidence="8">
    <location>
        <begin position="187"/>
        <end position="232"/>
    </location>
</feature>
<feature type="coiled-coil region" evidence="7">
    <location>
        <begin position="243"/>
        <end position="270"/>
    </location>
</feature>
<keyword evidence="2" id="KW-0808">Transferase</keyword>
<dbReference type="SUPFAM" id="SSF117281">
    <property type="entry name" value="Kelch motif"/>
    <property type="match status" value="1"/>
</dbReference>
<feature type="compositionally biased region" description="Pro residues" evidence="8">
    <location>
        <begin position="193"/>
        <end position="204"/>
    </location>
</feature>
<dbReference type="PROSITE" id="PS01128">
    <property type="entry name" value="SHIKIMATE_KINASE"/>
    <property type="match status" value="1"/>
</dbReference>
<feature type="region of interest" description="Disordered" evidence="8">
    <location>
        <begin position="794"/>
        <end position="821"/>
    </location>
</feature>
<dbReference type="GO" id="GO:0016301">
    <property type="term" value="F:kinase activity"/>
    <property type="evidence" value="ECO:0007669"/>
    <property type="project" value="UniProtKB-KW"/>
</dbReference>
<evidence type="ECO:0000313" key="9">
    <source>
        <dbReference type="EMBL" id="EEH57505.1"/>
    </source>
</evidence>
<dbReference type="eggNOG" id="KOG0379">
    <property type="taxonomic scope" value="Eukaryota"/>
</dbReference>
<dbReference type="Gene3D" id="2.120.10.80">
    <property type="entry name" value="Kelch-type beta propeller"/>
    <property type="match status" value="2"/>
</dbReference>
<evidence type="ECO:0000256" key="4">
    <source>
        <dbReference type="ARBA" id="ARBA00022741"/>
    </source>
</evidence>
<dbReference type="KEGG" id="mpp:MICPUCDRAFT_40017"/>
<dbReference type="OrthoDB" id="432528at2759"/>
<dbReference type="PANTHER" id="PTHR46093:SF18">
    <property type="entry name" value="FIBRONECTIN TYPE-III DOMAIN-CONTAINING PROTEIN"/>
    <property type="match status" value="1"/>
</dbReference>
<dbReference type="PANTHER" id="PTHR46093">
    <property type="entry name" value="ACYL-COA-BINDING DOMAIN-CONTAINING PROTEIN 5"/>
    <property type="match status" value="1"/>
</dbReference>
<accession>C1MSG7</accession>
<feature type="compositionally biased region" description="Polar residues" evidence="8">
    <location>
        <begin position="1"/>
        <end position="10"/>
    </location>
</feature>
<feature type="coiled-coil region" evidence="7">
    <location>
        <begin position="1264"/>
        <end position="1351"/>
    </location>
</feature>
<dbReference type="Proteomes" id="UP000001876">
    <property type="component" value="Unassembled WGS sequence"/>
</dbReference>
<dbReference type="RefSeq" id="XP_003059050.1">
    <property type="nucleotide sequence ID" value="XM_003059004.1"/>
</dbReference>
<name>C1MSG7_MICPC</name>
<dbReference type="OMA" id="HMHASEL"/>
<dbReference type="InterPro" id="IPR015915">
    <property type="entry name" value="Kelch-typ_b-propeller"/>
</dbReference>
<feature type="compositionally biased region" description="Low complexity" evidence="8">
    <location>
        <begin position="72"/>
        <end position="85"/>
    </location>
</feature>
<protein>
    <submittedName>
        <fullName evidence="9">Predicted protein</fullName>
    </submittedName>
</protein>
<keyword evidence="10" id="KW-1185">Reference proteome</keyword>
<evidence type="ECO:0000256" key="2">
    <source>
        <dbReference type="ARBA" id="ARBA00022679"/>
    </source>
</evidence>
<keyword evidence="6" id="KW-0067">ATP-binding</keyword>
<evidence type="ECO:0000256" key="1">
    <source>
        <dbReference type="ARBA" id="ARBA00022441"/>
    </source>
</evidence>
<gene>
    <name evidence="9" type="ORF">MICPUCDRAFT_40017</name>
</gene>
<organism evidence="10">
    <name type="scientific">Micromonas pusilla (strain CCMP1545)</name>
    <name type="common">Picoplanktonic green alga</name>
    <dbReference type="NCBI Taxonomy" id="564608"/>
    <lineage>
        <taxon>Eukaryota</taxon>
        <taxon>Viridiplantae</taxon>
        <taxon>Chlorophyta</taxon>
        <taxon>Mamiellophyceae</taxon>
        <taxon>Mamiellales</taxon>
        <taxon>Mamiellaceae</taxon>
        <taxon>Micromonas</taxon>
    </lineage>
</organism>
<evidence type="ECO:0000256" key="5">
    <source>
        <dbReference type="ARBA" id="ARBA00022777"/>
    </source>
</evidence>
<keyword evidence="3" id="KW-0677">Repeat</keyword>
<evidence type="ECO:0000256" key="8">
    <source>
        <dbReference type="SAM" id="MobiDB-lite"/>
    </source>
</evidence>
<dbReference type="GO" id="GO:0005524">
    <property type="term" value="F:ATP binding"/>
    <property type="evidence" value="ECO:0007669"/>
    <property type="project" value="UniProtKB-KW"/>
</dbReference>
<feature type="compositionally biased region" description="Low complexity" evidence="8">
    <location>
        <begin position="24"/>
        <end position="41"/>
    </location>
</feature>
<dbReference type="GeneID" id="9684116"/>
<proteinExistence type="predicted"/>
<keyword evidence="1" id="KW-0880">Kelch repeat</keyword>
<dbReference type="Pfam" id="PF24681">
    <property type="entry name" value="Kelch_KLHDC2_KLHL20_DRC7"/>
    <property type="match status" value="1"/>
</dbReference>
<evidence type="ECO:0000256" key="3">
    <source>
        <dbReference type="ARBA" id="ARBA00022737"/>
    </source>
</evidence>
<feature type="compositionally biased region" description="Low complexity" evidence="8">
    <location>
        <begin position="794"/>
        <end position="803"/>
    </location>
</feature>
<dbReference type="STRING" id="564608.C1MSG7"/>
<keyword evidence="7" id="KW-0175">Coiled coil</keyword>
<evidence type="ECO:0000256" key="7">
    <source>
        <dbReference type="SAM" id="Coils"/>
    </source>
</evidence>
<keyword evidence="5" id="KW-0418">Kinase</keyword>
<keyword evidence="4" id="KW-0547">Nucleotide-binding</keyword>
<reference evidence="9 10" key="1">
    <citation type="journal article" date="2009" name="Science">
        <title>Green evolution and dynamic adaptations revealed by genomes of the marine picoeukaryotes Micromonas.</title>
        <authorList>
            <person name="Worden A.Z."/>
            <person name="Lee J.H."/>
            <person name="Mock T."/>
            <person name="Rouze P."/>
            <person name="Simmons M.P."/>
            <person name="Aerts A.L."/>
            <person name="Allen A.E."/>
            <person name="Cuvelier M.L."/>
            <person name="Derelle E."/>
            <person name="Everett M.V."/>
            <person name="Foulon E."/>
            <person name="Grimwood J."/>
            <person name="Gundlach H."/>
            <person name="Henrissat B."/>
            <person name="Napoli C."/>
            <person name="McDonald S.M."/>
            <person name="Parker M.S."/>
            <person name="Rombauts S."/>
            <person name="Salamov A."/>
            <person name="Von Dassow P."/>
            <person name="Badger J.H."/>
            <person name="Coutinho P.M."/>
            <person name="Demir E."/>
            <person name="Dubchak I."/>
            <person name="Gentemann C."/>
            <person name="Eikrem W."/>
            <person name="Gready J.E."/>
            <person name="John U."/>
            <person name="Lanier W."/>
            <person name="Lindquist E.A."/>
            <person name="Lucas S."/>
            <person name="Mayer K.F."/>
            <person name="Moreau H."/>
            <person name="Not F."/>
            <person name="Otillar R."/>
            <person name="Panaud O."/>
            <person name="Pangilinan J."/>
            <person name="Paulsen I."/>
            <person name="Piegu B."/>
            <person name="Poliakov A."/>
            <person name="Robbens S."/>
            <person name="Schmutz J."/>
            <person name="Toulza E."/>
            <person name="Wyss T."/>
            <person name="Zelensky A."/>
            <person name="Zhou K."/>
            <person name="Armbrust E.V."/>
            <person name="Bhattacharya D."/>
            <person name="Goodenough U.W."/>
            <person name="Van de Peer Y."/>
            <person name="Grigoriev I.V."/>
        </authorList>
    </citation>
    <scope>NUCLEOTIDE SEQUENCE [LARGE SCALE GENOMIC DNA]</scope>
    <source>
        <strain evidence="9 10">CCMP1545</strain>
    </source>
</reference>
<feature type="region of interest" description="Disordered" evidence="8">
    <location>
        <begin position="1"/>
        <end position="107"/>
    </location>
</feature>
<dbReference type="InterPro" id="IPR023000">
    <property type="entry name" value="Shikimate_kinase_CS"/>
</dbReference>
<dbReference type="EMBL" id="GG663739">
    <property type="protein sequence ID" value="EEH57505.1"/>
    <property type="molecule type" value="Genomic_DNA"/>
</dbReference>